<dbReference type="InterPro" id="IPR007484">
    <property type="entry name" value="Peptidase_M28"/>
</dbReference>
<reference evidence="12" key="1">
    <citation type="journal article" date="2020" name="bioRxiv">
        <title>Whole genome comparisons of ergot fungi reveals the divergence and evolution of species within the genus Claviceps are the result of varying mechanisms driving genome evolution and host range expansion.</title>
        <authorList>
            <person name="Wyka S.A."/>
            <person name="Mondo S.J."/>
            <person name="Liu M."/>
            <person name="Dettman J."/>
            <person name="Nalam V."/>
            <person name="Broders K.D."/>
        </authorList>
    </citation>
    <scope>NUCLEOTIDE SEQUENCE</scope>
    <source>
        <strain evidence="12">CCC 489</strain>
    </source>
</reference>
<evidence type="ECO:0000256" key="5">
    <source>
        <dbReference type="ARBA" id="ARBA00022723"/>
    </source>
</evidence>
<evidence type="ECO:0000256" key="8">
    <source>
        <dbReference type="ARBA" id="ARBA00022833"/>
    </source>
</evidence>
<dbReference type="GO" id="GO:0008235">
    <property type="term" value="F:metalloexopeptidase activity"/>
    <property type="evidence" value="ECO:0007669"/>
    <property type="project" value="InterPro"/>
</dbReference>
<dbReference type="PANTHER" id="PTHR12147">
    <property type="entry name" value="METALLOPEPTIDASE M28 FAMILY MEMBER"/>
    <property type="match status" value="1"/>
</dbReference>
<dbReference type="InterPro" id="IPR045175">
    <property type="entry name" value="M28_fam"/>
</dbReference>
<evidence type="ECO:0000259" key="10">
    <source>
        <dbReference type="Pfam" id="PF02225"/>
    </source>
</evidence>
<comment type="cofactor">
    <cofactor evidence="1">
        <name>Zn(2+)</name>
        <dbReference type="ChEBI" id="CHEBI:29105"/>
    </cofactor>
</comment>
<dbReference type="Gene3D" id="3.50.30.30">
    <property type="match status" value="1"/>
</dbReference>
<dbReference type="Pfam" id="PF02225">
    <property type="entry name" value="PA"/>
    <property type="match status" value="1"/>
</dbReference>
<dbReference type="SUPFAM" id="SSF52025">
    <property type="entry name" value="PA domain"/>
    <property type="match status" value="1"/>
</dbReference>
<dbReference type="SUPFAM" id="SSF53187">
    <property type="entry name" value="Zn-dependent exopeptidases"/>
    <property type="match status" value="1"/>
</dbReference>
<keyword evidence="13" id="KW-1185">Reference proteome</keyword>
<dbReference type="FunFam" id="3.40.630.10:FF:000054">
    <property type="entry name" value="Peptide hydrolase"/>
    <property type="match status" value="1"/>
</dbReference>
<evidence type="ECO:0000313" key="13">
    <source>
        <dbReference type="Proteomes" id="UP000811619"/>
    </source>
</evidence>
<comment type="similarity">
    <text evidence="2">Belongs to the peptidase M28 family. M28A subfamily.</text>
</comment>
<dbReference type="GO" id="GO:0046872">
    <property type="term" value="F:metal ion binding"/>
    <property type="evidence" value="ECO:0007669"/>
    <property type="project" value="UniProtKB-KW"/>
</dbReference>
<evidence type="ECO:0000313" key="12">
    <source>
        <dbReference type="EMBL" id="KAG5927807.1"/>
    </source>
</evidence>
<dbReference type="Proteomes" id="UP000811619">
    <property type="component" value="Unassembled WGS sequence"/>
</dbReference>
<proteinExistence type="inferred from homology"/>
<evidence type="ECO:0000256" key="2">
    <source>
        <dbReference type="ARBA" id="ARBA00005957"/>
    </source>
</evidence>
<dbReference type="GO" id="GO:0004177">
    <property type="term" value="F:aminopeptidase activity"/>
    <property type="evidence" value="ECO:0007669"/>
    <property type="project" value="UniProtKB-KW"/>
</dbReference>
<comment type="caution">
    <text evidence="12">The sequence shown here is derived from an EMBL/GenBank/DDBJ whole genome shotgun (WGS) entry which is preliminary data.</text>
</comment>
<feature type="domain" description="PA" evidence="10">
    <location>
        <begin position="144"/>
        <end position="229"/>
    </location>
</feature>
<sequence>MAKHALLTLAAAAAAVAMQGPAQESLGGLAAGEAAPMVNSEGLQGVIRAERLWARAEALYGFAKESEGEYGHPTRVIGSRGHLATMDYIESELAALGGYYNVSRQTFGAVVGHVSSFQLTVDGRVANTTTAMGLSPPTPDRKPVSGRLVLVSGLGCQATDYPATTAGNVALIKRGDCAFGIKSQLAGRAGAVAAVVYNNVPGDFQGSLTKPTEGQVATLGLGGSDGAELANQLTRGRTIPATVQVNATVGSVPTDNVLAQTAGGDADNCVMLGGHSDSVADGPGINDDGSGSLSVLEVAVQLARFRTANCVRFAWWSAEEEGLLGSDHYVAALSPDDRRRVRLFMDYDMMASPNFAYQVYNATDDAAPPGSQALRDLYTEWYRRHGLNYTFVPFDGRSDYDAFIRAGIPAGGIATGAEKKKTPAEVAMFGGVAGEPYDANYHQLGDDLQNLNMTAWETNTKLIAHSVATFAASFDGFPPPKPIQALRAPQWNFHGKNLVM</sequence>
<evidence type="ECO:0000256" key="4">
    <source>
        <dbReference type="ARBA" id="ARBA00022670"/>
    </source>
</evidence>
<dbReference type="Gene3D" id="3.40.630.10">
    <property type="entry name" value="Zn peptidases"/>
    <property type="match status" value="1"/>
</dbReference>
<accession>A0A8K0J9J1</accession>
<keyword evidence="7 9" id="KW-0378">Hydrolase</keyword>
<name>A0A8K0J9J1_9HYPO</name>
<keyword evidence="6 9" id="KW-0732">Signal</keyword>
<dbReference type="PANTHER" id="PTHR12147:SF17">
    <property type="entry name" value="AMINOPEPTIDASE Y"/>
    <property type="match status" value="1"/>
</dbReference>
<dbReference type="OrthoDB" id="10013407at2759"/>
<feature type="signal peptide" evidence="9">
    <location>
        <begin position="1"/>
        <end position="17"/>
    </location>
</feature>
<evidence type="ECO:0000259" key="11">
    <source>
        <dbReference type="Pfam" id="PF04389"/>
    </source>
</evidence>
<evidence type="ECO:0000256" key="7">
    <source>
        <dbReference type="ARBA" id="ARBA00022801"/>
    </source>
</evidence>
<organism evidence="12 13">
    <name type="scientific">Claviceps africana</name>
    <dbReference type="NCBI Taxonomy" id="83212"/>
    <lineage>
        <taxon>Eukaryota</taxon>
        <taxon>Fungi</taxon>
        <taxon>Dikarya</taxon>
        <taxon>Ascomycota</taxon>
        <taxon>Pezizomycotina</taxon>
        <taxon>Sordariomycetes</taxon>
        <taxon>Hypocreomycetidae</taxon>
        <taxon>Hypocreales</taxon>
        <taxon>Clavicipitaceae</taxon>
        <taxon>Claviceps</taxon>
    </lineage>
</organism>
<dbReference type="GO" id="GO:0006508">
    <property type="term" value="P:proteolysis"/>
    <property type="evidence" value="ECO:0007669"/>
    <property type="project" value="UniProtKB-KW"/>
</dbReference>
<feature type="domain" description="Peptidase M28" evidence="11">
    <location>
        <begin position="256"/>
        <end position="465"/>
    </location>
</feature>
<protein>
    <recommendedName>
        <fullName evidence="9">Peptide hydrolase</fullName>
        <ecNumber evidence="9">3.4.-.-</ecNumber>
    </recommendedName>
</protein>
<evidence type="ECO:0000256" key="3">
    <source>
        <dbReference type="ARBA" id="ARBA00022438"/>
    </source>
</evidence>
<gene>
    <name evidence="12" type="ORF">E4U42_001776</name>
</gene>
<dbReference type="InterPro" id="IPR046450">
    <property type="entry name" value="PA_dom_sf"/>
</dbReference>
<dbReference type="InterPro" id="IPR003137">
    <property type="entry name" value="PA_domain"/>
</dbReference>
<dbReference type="EMBL" id="SRPY01000156">
    <property type="protein sequence ID" value="KAG5927807.1"/>
    <property type="molecule type" value="Genomic_DNA"/>
</dbReference>
<dbReference type="Pfam" id="PF04389">
    <property type="entry name" value="Peptidase_M28"/>
    <property type="match status" value="1"/>
</dbReference>
<dbReference type="AlphaFoldDB" id="A0A8K0J9J1"/>
<dbReference type="EC" id="3.4.-.-" evidence="9"/>
<evidence type="ECO:0000256" key="6">
    <source>
        <dbReference type="ARBA" id="ARBA00022729"/>
    </source>
</evidence>
<keyword evidence="4 9" id="KW-0645">Protease</keyword>
<evidence type="ECO:0000256" key="9">
    <source>
        <dbReference type="RuleBase" id="RU361240"/>
    </source>
</evidence>
<keyword evidence="3" id="KW-0031">Aminopeptidase</keyword>
<keyword evidence="5 9" id="KW-0479">Metal-binding</keyword>
<feature type="chain" id="PRO_5035490155" description="Peptide hydrolase" evidence="9">
    <location>
        <begin position="18"/>
        <end position="500"/>
    </location>
</feature>
<evidence type="ECO:0000256" key="1">
    <source>
        <dbReference type="ARBA" id="ARBA00001947"/>
    </source>
</evidence>
<keyword evidence="8 9" id="KW-0862">Zinc</keyword>